<reference evidence="2 3" key="1">
    <citation type="submission" date="2019-06" db="EMBL/GenBank/DDBJ databases">
        <authorList>
            <person name="Srinivasan S."/>
        </authorList>
    </citation>
    <scope>NUCLEOTIDE SEQUENCE [LARGE SCALE GENOMIC DNA]</scope>
    <source>
        <strain evidence="2 3">17J68-5</strain>
    </source>
</reference>
<evidence type="ECO:0000313" key="2">
    <source>
        <dbReference type="EMBL" id="QDA61889.1"/>
    </source>
</evidence>
<dbReference type="RefSeq" id="WP_139517067.1">
    <property type="nucleotide sequence ID" value="NZ_CP040896.1"/>
</dbReference>
<organism evidence="2 3">
    <name type="scientific">Hymenobacter jejuensis</name>
    <dbReference type="NCBI Taxonomy" id="2502781"/>
    <lineage>
        <taxon>Bacteria</taxon>
        <taxon>Pseudomonadati</taxon>
        <taxon>Bacteroidota</taxon>
        <taxon>Cytophagia</taxon>
        <taxon>Cytophagales</taxon>
        <taxon>Hymenobacteraceae</taxon>
        <taxon>Hymenobacter</taxon>
    </lineage>
</organism>
<evidence type="ECO:0000313" key="3">
    <source>
        <dbReference type="Proteomes" id="UP000305398"/>
    </source>
</evidence>
<gene>
    <name evidence="2" type="ORF">FHG12_18085</name>
</gene>
<dbReference type="OrthoDB" id="884564at2"/>
<evidence type="ECO:0000256" key="1">
    <source>
        <dbReference type="SAM" id="SignalP"/>
    </source>
</evidence>
<dbReference type="Proteomes" id="UP000305398">
    <property type="component" value="Chromosome"/>
</dbReference>
<keyword evidence="1" id="KW-0732">Signal</keyword>
<feature type="signal peptide" evidence="1">
    <location>
        <begin position="1"/>
        <end position="21"/>
    </location>
</feature>
<feature type="chain" id="PRO_5022839402" evidence="1">
    <location>
        <begin position="22"/>
        <end position="283"/>
    </location>
</feature>
<dbReference type="KEGG" id="hyj:FHG12_18085"/>
<sequence length="283" mass="30685">MKRLTPLILLVLCILAGCGVAAVQSEVAPPAFAAGADELPVEGLAQWTFEHKVSFGDFQTDQLRRGWSPSRPLGGPQLRTGTGGSPVLDVLDLPYMARLKNAPNKLQFSIHDRTTHWADFYGAKNVSNRELQTLSPLWGKDAATFARSHAEAFTGVILGPRLDSTNVWNILLGSDIPTPETAASVPATVGLVGDQDRVLLAIRQDVRRMAPNPQTGAPEPLPAPQFVGYEIIYHNEPIALVDLQTPQGKIWLKSGLQSDLRFLTASTAAAVLLWTRPFAPARK</sequence>
<keyword evidence="3" id="KW-1185">Reference proteome</keyword>
<protein>
    <submittedName>
        <fullName evidence="2">Uncharacterized protein</fullName>
    </submittedName>
</protein>
<dbReference type="EMBL" id="CP040896">
    <property type="protein sequence ID" value="QDA61889.1"/>
    <property type="molecule type" value="Genomic_DNA"/>
</dbReference>
<accession>A0A5B8A406</accession>
<proteinExistence type="predicted"/>
<name>A0A5B8A406_9BACT</name>
<dbReference type="AlphaFoldDB" id="A0A5B8A406"/>
<dbReference type="PROSITE" id="PS51257">
    <property type="entry name" value="PROKAR_LIPOPROTEIN"/>
    <property type="match status" value="1"/>
</dbReference>